<name>N8YBJ3_ACIGI</name>
<accession>N8YBJ3</accession>
<evidence type="ECO:0000259" key="1">
    <source>
        <dbReference type="Pfam" id="PF16747"/>
    </source>
</evidence>
<dbReference type="EMBL" id="APPJ01000004">
    <property type="protein sequence ID" value="ENV18679.1"/>
    <property type="molecule type" value="Genomic_DNA"/>
</dbReference>
<dbReference type="Proteomes" id="UP000013148">
    <property type="component" value="Unassembled WGS sequence"/>
</dbReference>
<organism evidence="2 3">
    <name type="scientific">Acinetobacter guillouiae NIPH 991</name>
    <dbReference type="NCBI Taxonomy" id="1217656"/>
    <lineage>
        <taxon>Bacteria</taxon>
        <taxon>Pseudomonadati</taxon>
        <taxon>Pseudomonadota</taxon>
        <taxon>Gammaproteobacteria</taxon>
        <taxon>Moraxellales</taxon>
        <taxon>Moraxellaceae</taxon>
        <taxon>Acinetobacter</taxon>
    </lineage>
</organism>
<protein>
    <recommendedName>
        <fullName evidence="1">Surface-adhesin protein E-like domain-containing protein</fullName>
    </recommendedName>
</protein>
<dbReference type="InterPro" id="IPR031939">
    <property type="entry name" value="Adhesin_E-like"/>
</dbReference>
<evidence type="ECO:0000313" key="2">
    <source>
        <dbReference type="EMBL" id="ENV18679.1"/>
    </source>
</evidence>
<gene>
    <name evidence="2" type="ORF">F964_00479</name>
</gene>
<dbReference type="HOGENOM" id="CLU_2056258_0_0_6"/>
<feature type="domain" description="Surface-adhesin protein E-like" evidence="1">
    <location>
        <begin position="21"/>
        <end position="118"/>
    </location>
</feature>
<sequence length="119" mass="13500">MKGIILISSLLISNLCFGTDWVEVQNKEGNSVQVDMDSVQSISNQKKLAWMRAMKNEDGDLIKSTMHVEVDCSKKTFKNKELIIKTNEEVVFQNSKMNNKTYNPKPDSGAWLILKTLCT</sequence>
<proteinExistence type="predicted"/>
<dbReference type="RefSeq" id="WP_004817324.1">
    <property type="nucleotide sequence ID" value="NZ_KB849455.1"/>
</dbReference>
<keyword evidence="3" id="KW-1185">Reference proteome</keyword>
<dbReference type="GeneID" id="67745500"/>
<dbReference type="AlphaFoldDB" id="N8YBJ3"/>
<dbReference type="Pfam" id="PF16747">
    <property type="entry name" value="Adhesin_E"/>
    <property type="match status" value="1"/>
</dbReference>
<reference evidence="2 3" key="1">
    <citation type="submission" date="2013-02" db="EMBL/GenBank/DDBJ databases">
        <title>The Genome Sequence of Acinetobacter guillouiae NIPH 991.</title>
        <authorList>
            <consortium name="The Broad Institute Genome Sequencing Platform"/>
            <consortium name="The Broad Institute Genome Sequencing Center for Infectious Disease"/>
            <person name="Cerqueira G."/>
            <person name="Feldgarden M."/>
            <person name="Courvalin P."/>
            <person name="Perichon B."/>
            <person name="Grillot-Courvalin C."/>
            <person name="Clermont D."/>
            <person name="Rocha E."/>
            <person name="Yoon E.-J."/>
            <person name="Nemec A."/>
            <person name="Walker B."/>
            <person name="Young S.K."/>
            <person name="Zeng Q."/>
            <person name="Gargeya S."/>
            <person name="Fitzgerald M."/>
            <person name="Haas B."/>
            <person name="Abouelleil A."/>
            <person name="Alvarado L."/>
            <person name="Arachchi H.M."/>
            <person name="Berlin A.M."/>
            <person name="Chapman S.B."/>
            <person name="Dewar J."/>
            <person name="Goldberg J."/>
            <person name="Griggs A."/>
            <person name="Gujja S."/>
            <person name="Hansen M."/>
            <person name="Howarth C."/>
            <person name="Imamovic A."/>
            <person name="Larimer J."/>
            <person name="McCowan C."/>
            <person name="Murphy C."/>
            <person name="Neiman D."/>
            <person name="Pearson M."/>
            <person name="Priest M."/>
            <person name="Roberts A."/>
            <person name="Saif S."/>
            <person name="Shea T."/>
            <person name="Sisk P."/>
            <person name="Sykes S."/>
            <person name="Wortman J."/>
            <person name="Nusbaum C."/>
            <person name="Birren B."/>
        </authorList>
    </citation>
    <scope>NUCLEOTIDE SEQUENCE [LARGE SCALE GENOMIC DNA]</scope>
    <source>
        <strain evidence="2 3">NIPH 991</strain>
    </source>
</reference>
<evidence type="ECO:0000313" key="3">
    <source>
        <dbReference type="Proteomes" id="UP000013148"/>
    </source>
</evidence>
<comment type="caution">
    <text evidence="2">The sequence shown here is derived from an EMBL/GenBank/DDBJ whole genome shotgun (WGS) entry which is preliminary data.</text>
</comment>